<evidence type="ECO:0008006" key="5">
    <source>
        <dbReference type="Google" id="ProtNLM"/>
    </source>
</evidence>
<dbReference type="EMBL" id="NIQC01000003">
    <property type="protein sequence ID" value="OWZ84638.1"/>
    <property type="molecule type" value="Genomic_DNA"/>
</dbReference>
<dbReference type="OrthoDB" id="1807571at2"/>
<keyword evidence="2" id="KW-0812">Transmembrane</keyword>
<evidence type="ECO:0000256" key="2">
    <source>
        <dbReference type="SAM" id="Phobius"/>
    </source>
</evidence>
<dbReference type="Gene3D" id="3.30.70.60">
    <property type="match status" value="1"/>
</dbReference>
<dbReference type="GO" id="GO:0043683">
    <property type="term" value="P:type IV pilus assembly"/>
    <property type="evidence" value="ECO:0007669"/>
    <property type="project" value="InterPro"/>
</dbReference>
<keyword evidence="1" id="KW-0175">Coiled coil</keyword>
<proteinExistence type="predicted"/>
<evidence type="ECO:0000256" key="1">
    <source>
        <dbReference type="SAM" id="Coils"/>
    </source>
</evidence>
<accession>A0A226C013</accession>
<dbReference type="AlphaFoldDB" id="A0A226C013"/>
<dbReference type="PROSITE" id="PS51257">
    <property type="entry name" value="PROKAR_LIPOPROTEIN"/>
    <property type="match status" value="1"/>
</dbReference>
<dbReference type="InterPro" id="IPR014717">
    <property type="entry name" value="Transl_elong_EF1B/ribsomal_bS6"/>
</dbReference>
<dbReference type="GO" id="GO:0043107">
    <property type="term" value="P:type IV pilus-dependent motility"/>
    <property type="evidence" value="ECO:0007669"/>
    <property type="project" value="InterPro"/>
</dbReference>
<keyword evidence="2" id="KW-0472">Membrane</keyword>
<protein>
    <recommendedName>
        <fullName evidence="5">Pilus assembly protein PilO</fullName>
    </recommendedName>
</protein>
<feature type="coiled-coil region" evidence="1">
    <location>
        <begin position="30"/>
        <end position="60"/>
    </location>
</feature>
<dbReference type="Pfam" id="PF04350">
    <property type="entry name" value="PilO"/>
    <property type="match status" value="1"/>
</dbReference>
<keyword evidence="4" id="KW-1185">Reference proteome</keyword>
<keyword evidence="2" id="KW-1133">Transmembrane helix</keyword>
<dbReference type="RefSeq" id="WP_089022708.1">
    <property type="nucleotide sequence ID" value="NZ_NIQC01000003.1"/>
</dbReference>
<dbReference type="InterPro" id="IPR007445">
    <property type="entry name" value="PilO"/>
</dbReference>
<gene>
    <name evidence="3" type="ORF">CDO51_02435</name>
</gene>
<evidence type="ECO:0000313" key="3">
    <source>
        <dbReference type="EMBL" id="OWZ84638.1"/>
    </source>
</evidence>
<reference evidence="3 4" key="1">
    <citation type="submission" date="2017-06" db="EMBL/GenBank/DDBJ databases">
        <title>Draft Genome Sequence of Natranaerobius trueperi halophilic, alkalithermophilic bacteria from soda lakes.</title>
        <authorList>
            <person name="Zhao B."/>
        </authorList>
    </citation>
    <scope>NUCLEOTIDE SEQUENCE [LARGE SCALE GENOMIC DNA]</scope>
    <source>
        <strain evidence="3 4">DSM 18760</strain>
    </source>
</reference>
<sequence length="177" mass="20148">MTNKLKQSKIFVSVAAFFLVIVIATGCYYFLKLSSAQEELEQQKQRLNSKKSTLASLEQIKEQGNLEEQLTLFREVIPNSPKKDDFIDLLYSSAPPDGDIHQLKIDRVIEHDDYGAVPVNFTYIGRYGEVIQLINNLNEDNRMVTIFDIDIAEGEEGYPQVNASIYAKIYFSKGDNL</sequence>
<dbReference type="Proteomes" id="UP000214588">
    <property type="component" value="Unassembled WGS sequence"/>
</dbReference>
<feature type="transmembrane region" description="Helical" evidence="2">
    <location>
        <begin position="12"/>
        <end position="31"/>
    </location>
</feature>
<name>A0A226C013_9FIRM</name>
<comment type="caution">
    <text evidence="3">The sequence shown here is derived from an EMBL/GenBank/DDBJ whole genome shotgun (WGS) entry which is preliminary data.</text>
</comment>
<organism evidence="3 4">
    <name type="scientific">Natranaerobius trueperi</name>
    <dbReference type="NCBI Taxonomy" id="759412"/>
    <lineage>
        <taxon>Bacteria</taxon>
        <taxon>Bacillati</taxon>
        <taxon>Bacillota</taxon>
        <taxon>Clostridia</taxon>
        <taxon>Natranaerobiales</taxon>
        <taxon>Natranaerobiaceae</taxon>
        <taxon>Natranaerobius</taxon>
    </lineage>
</organism>
<evidence type="ECO:0000313" key="4">
    <source>
        <dbReference type="Proteomes" id="UP000214588"/>
    </source>
</evidence>